<evidence type="ECO:0000313" key="2">
    <source>
        <dbReference type="Proteomes" id="UP000758603"/>
    </source>
</evidence>
<sequence length="112" mass="12640">MISAPYHIYLPLSSLLENNRQISLLLPFLARRVFFTMCKYISHTRACFICGHEHTVLISEKQCSTARRSGIFGSCGRGISSYTKSTPQSCWECKENSAVVSRAHVLQQVGFH</sequence>
<name>A0A9P8ZWR6_9PEZI</name>
<protein>
    <submittedName>
        <fullName evidence="1">Uncharacterized protein</fullName>
    </submittedName>
</protein>
<gene>
    <name evidence="1" type="ORF">BKA67DRAFT_311521</name>
</gene>
<comment type="caution">
    <text evidence="1">The sequence shown here is derived from an EMBL/GenBank/DDBJ whole genome shotgun (WGS) entry which is preliminary data.</text>
</comment>
<reference evidence="1" key="1">
    <citation type="journal article" date="2021" name="Nat. Commun.">
        <title>Genetic determinants of endophytism in the Arabidopsis root mycobiome.</title>
        <authorList>
            <person name="Mesny F."/>
            <person name="Miyauchi S."/>
            <person name="Thiergart T."/>
            <person name="Pickel B."/>
            <person name="Atanasova L."/>
            <person name="Karlsson M."/>
            <person name="Huettel B."/>
            <person name="Barry K.W."/>
            <person name="Haridas S."/>
            <person name="Chen C."/>
            <person name="Bauer D."/>
            <person name="Andreopoulos W."/>
            <person name="Pangilinan J."/>
            <person name="LaButti K."/>
            <person name="Riley R."/>
            <person name="Lipzen A."/>
            <person name="Clum A."/>
            <person name="Drula E."/>
            <person name="Henrissat B."/>
            <person name="Kohler A."/>
            <person name="Grigoriev I.V."/>
            <person name="Martin F.M."/>
            <person name="Hacquard S."/>
        </authorList>
    </citation>
    <scope>NUCLEOTIDE SEQUENCE</scope>
    <source>
        <strain evidence="1">MPI-SDFR-AT-0073</strain>
    </source>
</reference>
<proteinExistence type="predicted"/>
<dbReference type="GeneID" id="70125039"/>
<keyword evidence="2" id="KW-1185">Reference proteome</keyword>
<evidence type="ECO:0000313" key="1">
    <source>
        <dbReference type="EMBL" id="KAH6653207.1"/>
    </source>
</evidence>
<accession>A0A9P8ZWR6</accession>
<dbReference type="OrthoDB" id="5226444at2759"/>
<dbReference type="Proteomes" id="UP000758603">
    <property type="component" value="Unassembled WGS sequence"/>
</dbReference>
<dbReference type="EMBL" id="JAGPXC010000005">
    <property type="protein sequence ID" value="KAH6653207.1"/>
    <property type="molecule type" value="Genomic_DNA"/>
</dbReference>
<dbReference type="RefSeq" id="XP_045957484.1">
    <property type="nucleotide sequence ID" value="XM_046096146.1"/>
</dbReference>
<dbReference type="AlphaFoldDB" id="A0A9P8ZWR6"/>
<organism evidence="1 2">
    <name type="scientific">Truncatella angustata</name>
    <dbReference type="NCBI Taxonomy" id="152316"/>
    <lineage>
        <taxon>Eukaryota</taxon>
        <taxon>Fungi</taxon>
        <taxon>Dikarya</taxon>
        <taxon>Ascomycota</taxon>
        <taxon>Pezizomycotina</taxon>
        <taxon>Sordariomycetes</taxon>
        <taxon>Xylariomycetidae</taxon>
        <taxon>Amphisphaeriales</taxon>
        <taxon>Sporocadaceae</taxon>
        <taxon>Truncatella</taxon>
    </lineage>
</organism>